<gene>
    <name evidence="2" type="ORF">BDP27DRAFT_1233273</name>
</gene>
<keyword evidence="3" id="KW-1185">Reference proteome</keyword>
<accession>A0A9P5PCK4</accession>
<dbReference type="OrthoDB" id="9991317at2759"/>
<sequence>MDPVRFRALLQLCRALIHPAHSPAVNENGRVEAQKLLKIAQRYLPSEDDPRWTVIWNEYARTLDLPHDIDEAVCLLKKATAHTPASMMARLNACRTWISAAQSCQHPSTLSAYETYIDLLGLHLMSIPSLDEQRTTLIMIPDLPTLGMDAAAVAIDAGEYEKAVELLERGRGILWARMRGYRRTLFGTQGPHSELARKFLDINRELEARAVSTRVRDQAHLHDMDLHSLLHNPSLPIPMNEESIHRDISRQRQLLQEREEIIQEIRKLDGFEYFLRPTPFQELKQAASDGPVVIVNISRLRCDALIISAALNVGLHVVPLSNKLFTSITSIVIGIWSTVRSPNASNEASKQAILADMLRCLWDLVAVPVKESLDLIPNLVPESGRQIRVWWCPTSYLFSMPIHAAGIAEQNIHFCDYYVSSYTASLSALISARNRTRPTSATLLLVGQPDISIPAVSTEISYIQGLSSNLVNVQSCIKADALPSTVVRSLESSSCQWVHFACHAFNNPESPLESYFQLWDGQKLTLMDLMNADLPKAELAFLAACHSASSMGNREDVRLYTLDESLHLASVMQFIGFSAVVGTLWAMADVDGPVITEAFYGYMLRDGGSGSSEGSAAALDAAARLLRENGVPLDRWVNFIHIGV</sequence>
<dbReference type="AlphaFoldDB" id="A0A9P5PCK4"/>
<dbReference type="EMBL" id="JADNRY010000166">
    <property type="protein sequence ID" value="KAF9062631.1"/>
    <property type="molecule type" value="Genomic_DNA"/>
</dbReference>
<dbReference type="Proteomes" id="UP000772434">
    <property type="component" value="Unassembled WGS sequence"/>
</dbReference>
<evidence type="ECO:0000313" key="3">
    <source>
        <dbReference type="Proteomes" id="UP000772434"/>
    </source>
</evidence>
<protein>
    <submittedName>
        <fullName evidence="2">CHAT domain-containing protein</fullName>
    </submittedName>
</protein>
<comment type="caution">
    <text evidence="2">The sequence shown here is derived from an EMBL/GenBank/DDBJ whole genome shotgun (WGS) entry which is preliminary data.</text>
</comment>
<dbReference type="Pfam" id="PF12770">
    <property type="entry name" value="CHAT"/>
    <property type="match status" value="1"/>
</dbReference>
<evidence type="ECO:0000313" key="2">
    <source>
        <dbReference type="EMBL" id="KAF9062631.1"/>
    </source>
</evidence>
<dbReference type="InterPro" id="IPR024983">
    <property type="entry name" value="CHAT_dom"/>
</dbReference>
<reference evidence="2" key="1">
    <citation type="submission" date="2020-11" db="EMBL/GenBank/DDBJ databases">
        <authorList>
            <consortium name="DOE Joint Genome Institute"/>
            <person name="Ahrendt S."/>
            <person name="Riley R."/>
            <person name="Andreopoulos W."/>
            <person name="Labutti K."/>
            <person name="Pangilinan J."/>
            <person name="Ruiz-Duenas F.J."/>
            <person name="Barrasa J.M."/>
            <person name="Sanchez-Garcia M."/>
            <person name="Camarero S."/>
            <person name="Miyauchi S."/>
            <person name="Serrano A."/>
            <person name="Linde D."/>
            <person name="Babiker R."/>
            <person name="Drula E."/>
            <person name="Ayuso-Fernandez I."/>
            <person name="Pacheco R."/>
            <person name="Padilla G."/>
            <person name="Ferreira P."/>
            <person name="Barriuso J."/>
            <person name="Kellner H."/>
            <person name="Castanera R."/>
            <person name="Alfaro M."/>
            <person name="Ramirez L."/>
            <person name="Pisabarro A.G."/>
            <person name="Kuo A."/>
            <person name="Tritt A."/>
            <person name="Lipzen A."/>
            <person name="He G."/>
            <person name="Yan M."/>
            <person name="Ng V."/>
            <person name="Cullen D."/>
            <person name="Martin F."/>
            <person name="Rosso M.-N."/>
            <person name="Henrissat B."/>
            <person name="Hibbett D."/>
            <person name="Martinez A.T."/>
            <person name="Grigoriev I.V."/>
        </authorList>
    </citation>
    <scope>NUCLEOTIDE SEQUENCE</scope>
    <source>
        <strain evidence="2">AH 40177</strain>
    </source>
</reference>
<organism evidence="2 3">
    <name type="scientific">Rhodocollybia butyracea</name>
    <dbReference type="NCBI Taxonomy" id="206335"/>
    <lineage>
        <taxon>Eukaryota</taxon>
        <taxon>Fungi</taxon>
        <taxon>Dikarya</taxon>
        <taxon>Basidiomycota</taxon>
        <taxon>Agaricomycotina</taxon>
        <taxon>Agaricomycetes</taxon>
        <taxon>Agaricomycetidae</taxon>
        <taxon>Agaricales</taxon>
        <taxon>Marasmiineae</taxon>
        <taxon>Omphalotaceae</taxon>
        <taxon>Rhodocollybia</taxon>
    </lineage>
</organism>
<feature type="domain" description="CHAT" evidence="1">
    <location>
        <begin position="357"/>
        <end position="643"/>
    </location>
</feature>
<evidence type="ECO:0000259" key="1">
    <source>
        <dbReference type="Pfam" id="PF12770"/>
    </source>
</evidence>
<name>A0A9P5PCK4_9AGAR</name>
<proteinExistence type="predicted"/>